<proteinExistence type="predicted"/>
<evidence type="ECO:0000313" key="2">
    <source>
        <dbReference type="Proteomes" id="UP000053820"/>
    </source>
</evidence>
<evidence type="ECO:0000313" key="1">
    <source>
        <dbReference type="EMBL" id="KIJ57748.1"/>
    </source>
</evidence>
<protein>
    <submittedName>
        <fullName evidence="1">Uncharacterized protein</fullName>
    </submittedName>
</protein>
<dbReference type="AlphaFoldDB" id="A0A0C9VWW6"/>
<accession>A0A0C9VWW6</accession>
<keyword evidence="2" id="KW-1185">Reference proteome</keyword>
<name>A0A0C9VWW6_9AGAM</name>
<reference evidence="1 2" key="1">
    <citation type="submission" date="2014-04" db="EMBL/GenBank/DDBJ databases">
        <title>Evolutionary Origins and Diversification of the Mycorrhizal Mutualists.</title>
        <authorList>
            <consortium name="DOE Joint Genome Institute"/>
            <consortium name="Mycorrhizal Genomics Consortium"/>
            <person name="Kohler A."/>
            <person name="Kuo A."/>
            <person name="Nagy L.G."/>
            <person name="Floudas D."/>
            <person name="Copeland A."/>
            <person name="Barry K.W."/>
            <person name="Cichocki N."/>
            <person name="Veneault-Fourrey C."/>
            <person name="LaButti K."/>
            <person name="Lindquist E.A."/>
            <person name="Lipzen A."/>
            <person name="Lundell T."/>
            <person name="Morin E."/>
            <person name="Murat C."/>
            <person name="Riley R."/>
            <person name="Ohm R."/>
            <person name="Sun H."/>
            <person name="Tunlid A."/>
            <person name="Henrissat B."/>
            <person name="Grigoriev I.V."/>
            <person name="Hibbett D.S."/>
            <person name="Martin F."/>
        </authorList>
    </citation>
    <scope>NUCLEOTIDE SEQUENCE [LARGE SCALE GENOMIC DNA]</scope>
    <source>
        <strain evidence="1 2">MD-312</strain>
    </source>
</reference>
<sequence>MIEEELQRPAVLREFLVIHVHLYNSTAEQDRRNEHSELSRSDRYVIVHVLRCWRIYKVRGF</sequence>
<organism evidence="1 2">
    <name type="scientific">Hydnomerulius pinastri MD-312</name>
    <dbReference type="NCBI Taxonomy" id="994086"/>
    <lineage>
        <taxon>Eukaryota</taxon>
        <taxon>Fungi</taxon>
        <taxon>Dikarya</taxon>
        <taxon>Basidiomycota</taxon>
        <taxon>Agaricomycotina</taxon>
        <taxon>Agaricomycetes</taxon>
        <taxon>Agaricomycetidae</taxon>
        <taxon>Boletales</taxon>
        <taxon>Boletales incertae sedis</taxon>
        <taxon>Leucogyrophana</taxon>
    </lineage>
</organism>
<dbReference type="HOGENOM" id="CLU_2922888_0_0_1"/>
<gene>
    <name evidence="1" type="ORF">HYDPIDRAFT_120386</name>
</gene>
<dbReference type="Proteomes" id="UP000053820">
    <property type="component" value="Unassembled WGS sequence"/>
</dbReference>
<dbReference type="EMBL" id="KN840139">
    <property type="protein sequence ID" value="KIJ57748.1"/>
    <property type="molecule type" value="Genomic_DNA"/>
</dbReference>